<evidence type="ECO:0000313" key="2">
    <source>
        <dbReference type="Proteomes" id="UP000285120"/>
    </source>
</evidence>
<gene>
    <name evidence="1" type="ORF">ATL39_0897</name>
</gene>
<keyword evidence="2" id="KW-1185">Reference proteome</keyword>
<proteinExistence type="predicted"/>
<reference evidence="1 2" key="1">
    <citation type="submission" date="2018-09" db="EMBL/GenBank/DDBJ databases">
        <title>Genomic Encyclopedia of Archaeal and Bacterial Type Strains, Phase II (KMG-II): from individual species to whole genera.</title>
        <authorList>
            <person name="Goeker M."/>
        </authorList>
    </citation>
    <scope>NUCLEOTIDE SEQUENCE [LARGE SCALE GENOMIC DNA]</scope>
    <source>
        <strain evidence="1 2">DSM 17008</strain>
    </source>
</reference>
<organism evidence="1 2">
    <name type="scientific">Sinobaca qinghaiensis</name>
    <dbReference type="NCBI Taxonomy" id="342944"/>
    <lineage>
        <taxon>Bacteria</taxon>
        <taxon>Bacillati</taxon>
        <taxon>Bacillota</taxon>
        <taxon>Bacilli</taxon>
        <taxon>Bacillales</taxon>
        <taxon>Sporolactobacillaceae</taxon>
        <taxon>Sinobaca</taxon>
    </lineage>
</organism>
<dbReference type="RefSeq" id="WP_120192097.1">
    <property type="nucleotide sequence ID" value="NZ_RAPK01000007.1"/>
</dbReference>
<name>A0A419V5G8_9BACL</name>
<dbReference type="AlphaFoldDB" id="A0A419V5G8"/>
<sequence length="140" mass="15780">MSSSLIDRAELANYLYKDLFDKIHASTNRRLYYPSPSDSTILAGLSLQFNDKQELNDFCSRLQHHYRACDSPQLKPLLVYDIDRDLALAVKEAGFSIFNGYEVTPIPKSTFIAINAARHTAEADGSHRLDLTLKLYPKGA</sequence>
<dbReference type="Proteomes" id="UP000285120">
    <property type="component" value="Unassembled WGS sequence"/>
</dbReference>
<accession>A0A419V5G8</accession>
<comment type="caution">
    <text evidence="1">The sequence shown here is derived from an EMBL/GenBank/DDBJ whole genome shotgun (WGS) entry which is preliminary data.</text>
</comment>
<evidence type="ECO:0000313" key="1">
    <source>
        <dbReference type="EMBL" id="RKD75199.1"/>
    </source>
</evidence>
<protein>
    <submittedName>
        <fullName evidence="1">Uncharacterized protein</fullName>
    </submittedName>
</protein>
<dbReference type="EMBL" id="RAPK01000007">
    <property type="protein sequence ID" value="RKD75199.1"/>
    <property type="molecule type" value="Genomic_DNA"/>
</dbReference>